<dbReference type="Proteomes" id="UP000050761">
    <property type="component" value="Unassembled WGS sequence"/>
</dbReference>
<dbReference type="AlphaFoldDB" id="A0A3P8CJ89"/>
<dbReference type="PROSITE" id="PS00028">
    <property type="entry name" value="ZINC_FINGER_C2H2_1"/>
    <property type="match status" value="1"/>
</dbReference>
<evidence type="ECO:0000313" key="5">
    <source>
        <dbReference type="Proteomes" id="UP000050761"/>
    </source>
</evidence>
<dbReference type="EMBL" id="UZAH01026698">
    <property type="protein sequence ID" value="VDO84292.1"/>
    <property type="molecule type" value="Genomic_DNA"/>
</dbReference>
<dbReference type="InterPro" id="IPR013087">
    <property type="entry name" value="Znf_C2H2_type"/>
</dbReference>
<feature type="region of interest" description="Disordered" evidence="2">
    <location>
        <begin position="161"/>
        <end position="190"/>
    </location>
</feature>
<name>A0A3P8CJ89_HELPZ</name>
<evidence type="ECO:0000313" key="4">
    <source>
        <dbReference type="EMBL" id="VDO84292.1"/>
    </source>
</evidence>
<protein>
    <submittedName>
        <fullName evidence="6">C2H2-type domain-containing protein</fullName>
    </submittedName>
</protein>
<keyword evidence="1" id="KW-0863">Zinc-finger</keyword>
<dbReference type="PROSITE" id="PS50157">
    <property type="entry name" value="ZINC_FINGER_C2H2_2"/>
    <property type="match status" value="1"/>
</dbReference>
<evidence type="ECO:0000259" key="3">
    <source>
        <dbReference type="PROSITE" id="PS50157"/>
    </source>
</evidence>
<organism evidence="4">
    <name type="scientific">Heligmosomoides polygyrus</name>
    <name type="common">Parasitic roundworm</name>
    <dbReference type="NCBI Taxonomy" id="6339"/>
    <lineage>
        <taxon>Eukaryota</taxon>
        <taxon>Metazoa</taxon>
        <taxon>Ecdysozoa</taxon>
        <taxon>Nematoda</taxon>
        <taxon>Chromadorea</taxon>
        <taxon>Rhabditida</taxon>
        <taxon>Rhabditina</taxon>
        <taxon>Rhabditomorpha</taxon>
        <taxon>Strongyloidea</taxon>
        <taxon>Heligmosomidae</taxon>
        <taxon>Heligmosomoides</taxon>
    </lineage>
</organism>
<gene>
    <name evidence="4" type="ORF">HPBE_LOCUS10243</name>
</gene>
<evidence type="ECO:0000256" key="2">
    <source>
        <dbReference type="SAM" id="MobiDB-lite"/>
    </source>
</evidence>
<feature type="domain" description="C2H2-type" evidence="3">
    <location>
        <begin position="108"/>
        <end position="135"/>
    </location>
</feature>
<evidence type="ECO:0000256" key="1">
    <source>
        <dbReference type="PROSITE-ProRule" id="PRU00042"/>
    </source>
</evidence>
<keyword evidence="5" id="KW-1185">Reference proteome</keyword>
<reference evidence="6" key="2">
    <citation type="submission" date="2019-09" db="UniProtKB">
        <authorList>
            <consortium name="WormBaseParasite"/>
        </authorList>
    </citation>
    <scope>IDENTIFICATION</scope>
</reference>
<evidence type="ECO:0000313" key="6">
    <source>
        <dbReference type="WBParaSite" id="HPBE_0001024201-mRNA-1"/>
    </source>
</evidence>
<proteinExistence type="predicted"/>
<keyword evidence="1" id="KW-0479">Metal-binding</keyword>
<keyword evidence="1" id="KW-0862">Zinc</keyword>
<accession>A0A3P8CJ89</accession>
<reference evidence="4 5" key="1">
    <citation type="submission" date="2018-11" db="EMBL/GenBank/DDBJ databases">
        <authorList>
            <consortium name="Pathogen Informatics"/>
        </authorList>
    </citation>
    <scope>NUCLEOTIDE SEQUENCE [LARGE SCALE GENOMIC DNA]</scope>
</reference>
<dbReference type="WBParaSite" id="HPBE_0001024201-mRNA-1">
    <property type="protein sequence ID" value="HPBE_0001024201-mRNA-1"/>
    <property type="gene ID" value="HPBE_0001024201"/>
</dbReference>
<dbReference type="GO" id="GO:0008270">
    <property type="term" value="F:zinc ion binding"/>
    <property type="evidence" value="ECO:0007669"/>
    <property type="project" value="UniProtKB-KW"/>
</dbReference>
<sequence>MQSQIRFVRPKENCGVETCRFGGRAHAHCTQRGAKRSAVGRKAGFCLHPIPGHPIASPTQANQAFHPSGIFLRLTDHPIEACSAAQREATKGLCLRPFCKLKKKLLHFHCALCDQGFSEKSKLHLHSIKHRNAPIGYGFHTGPARTGLQCHVKQMGGQLAPERQTENNCEAPTTVPALPMRDMPTEISSSSAPAIEEECLPLDLSIRKRSTPRSSMDELARSASLNEQPPFTLRRIKFSM</sequence>
<dbReference type="OrthoDB" id="5869175at2759"/>